<dbReference type="RefSeq" id="WP_179767813.1">
    <property type="nucleotide sequence ID" value="NZ_JACCFO010000001.1"/>
</dbReference>
<evidence type="ECO:0000256" key="1">
    <source>
        <dbReference type="SAM" id="Phobius"/>
    </source>
</evidence>
<dbReference type="AlphaFoldDB" id="A0A853BPK6"/>
<keyword evidence="1" id="KW-0812">Transmembrane</keyword>
<comment type="caution">
    <text evidence="2">The sequence shown here is derived from an EMBL/GenBank/DDBJ whole genome shotgun (WGS) entry which is preliminary data.</text>
</comment>
<reference evidence="2 3" key="1">
    <citation type="submission" date="2020-07" db="EMBL/GenBank/DDBJ databases">
        <title>Sequencing the genomes of 1000 actinobacteria strains.</title>
        <authorList>
            <person name="Klenk H.-P."/>
        </authorList>
    </citation>
    <scope>NUCLEOTIDE SEQUENCE [LARGE SCALE GENOMIC DNA]</scope>
    <source>
        <strain evidence="2 3">DSM 45927</strain>
    </source>
</reference>
<proteinExistence type="predicted"/>
<name>A0A853BPK6_9ACTN</name>
<protein>
    <submittedName>
        <fullName evidence="2">Uncharacterized protein</fullName>
    </submittedName>
</protein>
<accession>A0A853BPK6</accession>
<keyword evidence="1" id="KW-0472">Membrane</keyword>
<organism evidence="2 3">
    <name type="scientific">Streptomonospora nanhaiensis</name>
    <dbReference type="NCBI Taxonomy" id="1323731"/>
    <lineage>
        <taxon>Bacteria</taxon>
        <taxon>Bacillati</taxon>
        <taxon>Actinomycetota</taxon>
        <taxon>Actinomycetes</taxon>
        <taxon>Streptosporangiales</taxon>
        <taxon>Nocardiopsidaceae</taxon>
        <taxon>Streptomonospora</taxon>
    </lineage>
</organism>
<evidence type="ECO:0000313" key="2">
    <source>
        <dbReference type="EMBL" id="NYI96451.1"/>
    </source>
</evidence>
<keyword evidence="3" id="KW-1185">Reference proteome</keyword>
<gene>
    <name evidence="2" type="ORF">HNR12_002728</name>
</gene>
<keyword evidence="1" id="KW-1133">Transmembrane helix</keyword>
<evidence type="ECO:0000313" key="3">
    <source>
        <dbReference type="Proteomes" id="UP000575985"/>
    </source>
</evidence>
<sequence length="82" mass="8109">MAAAYSAVVAATVLLGPAVVAVAARIGRHHPGLAAWGGTLTLLGLFARAFHAGAGHLAFQLVRSSGPAVPPRATAPTTSSAR</sequence>
<dbReference type="Proteomes" id="UP000575985">
    <property type="component" value="Unassembled WGS sequence"/>
</dbReference>
<dbReference type="EMBL" id="JACCFO010000001">
    <property type="protein sequence ID" value="NYI96451.1"/>
    <property type="molecule type" value="Genomic_DNA"/>
</dbReference>
<feature type="transmembrane region" description="Helical" evidence="1">
    <location>
        <begin position="33"/>
        <end position="50"/>
    </location>
</feature>